<evidence type="ECO:0000313" key="13">
    <source>
        <dbReference type="EMBL" id="QNR86866.1"/>
    </source>
</evidence>
<comment type="catalytic activity">
    <reaction evidence="8 9">
        <text>tRNA(Arg) + L-arginine + ATP = L-arginyl-tRNA(Arg) + AMP + diphosphate</text>
        <dbReference type="Rhea" id="RHEA:20301"/>
        <dbReference type="Rhea" id="RHEA-COMP:9658"/>
        <dbReference type="Rhea" id="RHEA-COMP:9673"/>
        <dbReference type="ChEBI" id="CHEBI:30616"/>
        <dbReference type="ChEBI" id="CHEBI:32682"/>
        <dbReference type="ChEBI" id="CHEBI:33019"/>
        <dbReference type="ChEBI" id="CHEBI:78442"/>
        <dbReference type="ChEBI" id="CHEBI:78513"/>
        <dbReference type="ChEBI" id="CHEBI:456215"/>
        <dbReference type="EC" id="6.1.1.19"/>
    </reaction>
</comment>
<proteinExistence type="inferred from homology"/>
<name>A0ABX6TMY4_9SPHI</name>
<evidence type="ECO:0000256" key="9">
    <source>
        <dbReference type="HAMAP-Rule" id="MF_00123"/>
    </source>
</evidence>
<dbReference type="InterPro" id="IPR008909">
    <property type="entry name" value="DALR_anticod-bd"/>
</dbReference>
<dbReference type="Proteomes" id="UP000516439">
    <property type="component" value="Chromosome"/>
</dbReference>
<keyword evidence="5 9" id="KW-0067">ATP-binding</keyword>
<dbReference type="PANTHER" id="PTHR11956:SF5">
    <property type="entry name" value="ARGININE--TRNA LIGASE, CYTOPLASMIC"/>
    <property type="match status" value="1"/>
</dbReference>
<dbReference type="SUPFAM" id="SSF52374">
    <property type="entry name" value="Nucleotidylyl transferase"/>
    <property type="match status" value="1"/>
</dbReference>
<keyword evidence="6 9" id="KW-0648">Protein biosynthesis</keyword>
<evidence type="ECO:0000259" key="12">
    <source>
        <dbReference type="SMART" id="SM01016"/>
    </source>
</evidence>
<evidence type="ECO:0000313" key="14">
    <source>
        <dbReference type="Proteomes" id="UP000516439"/>
    </source>
</evidence>
<dbReference type="InterPro" id="IPR009080">
    <property type="entry name" value="tRNAsynth_Ia_anticodon-bd"/>
</dbReference>
<dbReference type="InterPro" id="IPR005148">
    <property type="entry name" value="Arg-tRNA-synth_N"/>
</dbReference>
<dbReference type="SMART" id="SM00836">
    <property type="entry name" value="DALR_1"/>
    <property type="match status" value="1"/>
</dbReference>
<evidence type="ECO:0000256" key="5">
    <source>
        <dbReference type="ARBA" id="ARBA00022840"/>
    </source>
</evidence>
<feature type="short sequence motif" description="'HIGH' region" evidence="9">
    <location>
        <begin position="120"/>
        <end position="130"/>
    </location>
</feature>
<evidence type="ECO:0000256" key="10">
    <source>
        <dbReference type="RuleBase" id="RU363038"/>
    </source>
</evidence>
<keyword evidence="3 9" id="KW-0436">Ligase</keyword>
<dbReference type="Gene3D" id="3.40.50.620">
    <property type="entry name" value="HUPs"/>
    <property type="match status" value="1"/>
</dbReference>
<evidence type="ECO:0000256" key="4">
    <source>
        <dbReference type="ARBA" id="ARBA00022741"/>
    </source>
</evidence>
<keyword evidence="2 9" id="KW-0963">Cytoplasm</keyword>
<feature type="domain" description="Arginyl tRNA synthetase N-terminal" evidence="12">
    <location>
        <begin position="2"/>
        <end position="85"/>
    </location>
</feature>
<evidence type="ECO:0000256" key="1">
    <source>
        <dbReference type="ARBA" id="ARBA00005594"/>
    </source>
</evidence>
<dbReference type="PROSITE" id="PS00178">
    <property type="entry name" value="AA_TRNA_LIGASE_I"/>
    <property type="match status" value="1"/>
</dbReference>
<dbReference type="InterPro" id="IPR036695">
    <property type="entry name" value="Arg-tRNA-synth_N_sf"/>
</dbReference>
<evidence type="ECO:0000256" key="2">
    <source>
        <dbReference type="ARBA" id="ARBA00022490"/>
    </source>
</evidence>
<dbReference type="EMBL" id="CP061171">
    <property type="protein sequence ID" value="QNR86866.1"/>
    <property type="molecule type" value="Genomic_DNA"/>
</dbReference>
<reference evidence="13 14" key="1">
    <citation type="submission" date="2020-09" db="EMBL/GenBank/DDBJ databases">
        <title>Pedobacter sp. SW-16 isolated from soil near Yeocheon.</title>
        <authorList>
            <person name="Im H.S."/>
            <person name="Joung Y."/>
            <person name="Lee S.-S."/>
        </authorList>
    </citation>
    <scope>NUCLEOTIDE SEQUENCE [LARGE SCALE GENOMIC DNA]</scope>
    <source>
        <strain evidence="13 14">SW-16</strain>
    </source>
</reference>
<feature type="domain" description="DALR anticodon binding" evidence="11">
    <location>
        <begin position="473"/>
        <end position="590"/>
    </location>
</feature>
<keyword evidence="7 9" id="KW-0030">Aminoacyl-tRNA synthetase</keyword>
<sequence length="590" mass="66889">MNFIIAETQKAIFELYKEEIAEGVINIQETRKEFEGQATIVVFPITKISKKSPEQTATEIGEYLVANVADITKFNVVKGFLNLSIAESYFLKQFNEEILSPDFGVYAPNGKKVMVEYSSPNTNKPLHLGHVRNNLLGYSVSELLKAYGYDVVKVNLVNDRGIHICKSMLAWQKWGNGETPESTGEKGDHLVGRYYVIFDKEYKKEIDVLKAEGQTEEEAKKNAPLIKEAQQMLLKWEQGDEEVFSLWKTMNEWVYAGFNITYKNLGVDFDKFYYESNTYLLGKDTVEEGLAKGVFFKKEDGSVWIDLTADGLDQKLVLRADGTSVYITQDLGTAEMKHDDFNMDESIYVVGNEQDYHFKVLFLILEKLGKSWAKGLYHLSYGMVDLPNGKMKSREGTIVDADELIESMVTTAREKTEELGKTNDFSEADKEELYKNIGLGALKYFLLKVEPKKRLLFNPAESIDFQGNTGPFIQYTHARIKSLLSKSDYQFAIGSEQFSGISDVELEMILQLAKYPAEIAIAAKAYSPASLANYLYELAKLFNKFYHEVPPIVKTEEGEVKQFRLNLSKKTADVIQAGMLILGITSPERM</sequence>
<dbReference type="RefSeq" id="WP_190328931.1">
    <property type="nucleotide sequence ID" value="NZ_CP061171.1"/>
</dbReference>
<evidence type="ECO:0000256" key="6">
    <source>
        <dbReference type="ARBA" id="ARBA00022917"/>
    </source>
</evidence>
<keyword evidence="14" id="KW-1185">Reference proteome</keyword>
<dbReference type="Pfam" id="PF00750">
    <property type="entry name" value="tRNA-synt_1d"/>
    <property type="match status" value="1"/>
</dbReference>
<dbReference type="SUPFAM" id="SSF55190">
    <property type="entry name" value="Arginyl-tRNA synthetase (ArgRS), N-terminal 'additional' domain"/>
    <property type="match status" value="1"/>
</dbReference>
<dbReference type="GO" id="GO:0004814">
    <property type="term" value="F:arginine-tRNA ligase activity"/>
    <property type="evidence" value="ECO:0007669"/>
    <property type="project" value="UniProtKB-EC"/>
</dbReference>
<dbReference type="InterPro" id="IPR014729">
    <property type="entry name" value="Rossmann-like_a/b/a_fold"/>
</dbReference>
<comment type="subcellular location">
    <subcellularLocation>
        <location evidence="9">Cytoplasm</location>
    </subcellularLocation>
</comment>
<dbReference type="SMART" id="SM01016">
    <property type="entry name" value="Arg_tRNA_synt_N"/>
    <property type="match status" value="1"/>
</dbReference>
<dbReference type="InterPro" id="IPR001412">
    <property type="entry name" value="aa-tRNA-synth_I_CS"/>
</dbReference>
<dbReference type="PRINTS" id="PR01038">
    <property type="entry name" value="TRNASYNTHARG"/>
</dbReference>
<evidence type="ECO:0000256" key="8">
    <source>
        <dbReference type="ARBA" id="ARBA00049339"/>
    </source>
</evidence>
<accession>A0ABX6TMY4</accession>
<dbReference type="SUPFAM" id="SSF47323">
    <property type="entry name" value="Anticodon-binding domain of a subclass of class I aminoacyl-tRNA synthetases"/>
    <property type="match status" value="1"/>
</dbReference>
<organism evidence="13 14">
    <name type="scientific">Pedobacter riviphilus</name>
    <dbReference type="NCBI Taxonomy" id="2766984"/>
    <lineage>
        <taxon>Bacteria</taxon>
        <taxon>Pseudomonadati</taxon>
        <taxon>Bacteroidota</taxon>
        <taxon>Sphingobacteriia</taxon>
        <taxon>Sphingobacteriales</taxon>
        <taxon>Sphingobacteriaceae</taxon>
        <taxon>Pedobacter</taxon>
    </lineage>
</organism>
<dbReference type="InterPro" id="IPR001278">
    <property type="entry name" value="Arg-tRNA-ligase"/>
</dbReference>
<protein>
    <recommendedName>
        <fullName evidence="9">Arginine--tRNA ligase</fullName>
        <ecNumber evidence="9">6.1.1.19</ecNumber>
    </recommendedName>
    <alternativeName>
        <fullName evidence="9">Arginyl-tRNA synthetase</fullName>
        <shortName evidence="9">ArgRS</shortName>
    </alternativeName>
</protein>
<keyword evidence="4 9" id="KW-0547">Nucleotide-binding</keyword>
<evidence type="ECO:0000256" key="3">
    <source>
        <dbReference type="ARBA" id="ARBA00022598"/>
    </source>
</evidence>
<dbReference type="Pfam" id="PF05746">
    <property type="entry name" value="DALR_1"/>
    <property type="match status" value="1"/>
</dbReference>
<dbReference type="NCBIfam" id="TIGR00456">
    <property type="entry name" value="argS"/>
    <property type="match status" value="1"/>
</dbReference>
<gene>
    <name evidence="9" type="primary">argS</name>
    <name evidence="13" type="ORF">H9N25_11000</name>
</gene>
<evidence type="ECO:0000256" key="7">
    <source>
        <dbReference type="ARBA" id="ARBA00023146"/>
    </source>
</evidence>
<dbReference type="HAMAP" id="MF_00123">
    <property type="entry name" value="Arg_tRNA_synth"/>
    <property type="match status" value="1"/>
</dbReference>
<evidence type="ECO:0000259" key="11">
    <source>
        <dbReference type="SMART" id="SM00836"/>
    </source>
</evidence>
<comment type="similarity">
    <text evidence="1 9 10">Belongs to the class-I aminoacyl-tRNA synthetase family.</text>
</comment>
<dbReference type="Gene3D" id="1.10.730.10">
    <property type="entry name" value="Isoleucyl-tRNA Synthetase, Domain 1"/>
    <property type="match status" value="1"/>
</dbReference>
<dbReference type="EC" id="6.1.1.19" evidence="9"/>
<comment type="subunit">
    <text evidence="9">Monomer.</text>
</comment>
<dbReference type="PANTHER" id="PTHR11956">
    <property type="entry name" value="ARGINYL-TRNA SYNTHETASE"/>
    <property type="match status" value="1"/>
</dbReference>
<dbReference type="CDD" id="cd00671">
    <property type="entry name" value="ArgRS_core"/>
    <property type="match status" value="1"/>
</dbReference>
<dbReference type="Gene3D" id="3.30.1360.70">
    <property type="entry name" value="Arginyl tRNA synthetase N-terminal domain"/>
    <property type="match status" value="1"/>
</dbReference>
<dbReference type="InterPro" id="IPR035684">
    <property type="entry name" value="ArgRS_core"/>
</dbReference>